<feature type="region of interest" description="Disordered" evidence="1">
    <location>
        <begin position="1"/>
        <end position="39"/>
    </location>
</feature>
<proteinExistence type="predicted"/>
<keyword evidence="3" id="KW-1185">Reference proteome</keyword>
<evidence type="ECO:0000313" key="3">
    <source>
        <dbReference type="Proteomes" id="UP000604825"/>
    </source>
</evidence>
<sequence>MSEQIKRLNWTREEEREGACVMDARPGGEEQVGGHVEPAPREDVLSRFKAEVCGLGLATSEHRVPRRVIRSTVAHAVGSRGRMGRRRISEHTGPHALHSQVGLRLGPPPTSGQCEAEQKSLRNGEARCCLQNHEGEKRARDATTTDGGGDCSILGRG</sequence>
<protein>
    <submittedName>
        <fullName evidence="2">Uncharacterized protein</fullName>
    </submittedName>
</protein>
<feature type="region of interest" description="Disordered" evidence="1">
    <location>
        <begin position="135"/>
        <end position="157"/>
    </location>
</feature>
<accession>A0A811SKG3</accession>
<reference evidence="2" key="1">
    <citation type="submission" date="2020-10" db="EMBL/GenBank/DDBJ databases">
        <authorList>
            <person name="Han B."/>
            <person name="Lu T."/>
            <person name="Zhao Q."/>
            <person name="Huang X."/>
            <person name="Zhao Y."/>
        </authorList>
    </citation>
    <scope>NUCLEOTIDE SEQUENCE</scope>
</reference>
<evidence type="ECO:0000256" key="1">
    <source>
        <dbReference type="SAM" id="MobiDB-lite"/>
    </source>
</evidence>
<feature type="compositionally biased region" description="Gly residues" evidence="1">
    <location>
        <begin position="146"/>
        <end position="157"/>
    </location>
</feature>
<dbReference type="AlphaFoldDB" id="A0A811SKG3"/>
<dbReference type="EMBL" id="CAJGYO010000108">
    <property type="protein sequence ID" value="CAD6341029.1"/>
    <property type="molecule type" value="Genomic_DNA"/>
</dbReference>
<gene>
    <name evidence="2" type="ORF">NCGR_LOCUS65127</name>
</gene>
<dbReference type="Proteomes" id="UP000604825">
    <property type="component" value="Unassembled WGS sequence"/>
</dbReference>
<name>A0A811SKG3_9POAL</name>
<comment type="caution">
    <text evidence="2">The sequence shown here is derived from an EMBL/GenBank/DDBJ whole genome shotgun (WGS) entry which is preliminary data.</text>
</comment>
<organism evidence="2 3">
    <name type="scientific">Miscanthus lutarioriparius</name>
    <dbReference type="NCBI Taxonomy" id="422564"/>
    <lineage>
        <taxon>Eukaryota</taxon>
        <taxon>Viridiplantae</taxon>
        <taxon>Streptophyta</taxon>
        <taxon>Embryophyta</taxon>
        <taxon>Tracheophyta</taxon>
        <taxon>Spermatophyta</taxon>
        <taxon>Magnoliopsida</taxon>
        <taxon>Liliopsida</taxon>
        <taxon>Poales</taxon>
        <taxon>Poaceae</taxon>
        <taxon>PACMAD clade</taxon>
        <taxon>Panicoideae</taxon>
        <taxon>Andropogonodae</taxon>
        <taxon>Andropogoneae</taxon>
        <taxon>Saccharinae</taxon>
        <taxon>Miscanthus</taxon>
    </lineage>
</organism>
<feature type="compositionally biased region" description="Basic and acidic residues" evidence="1">
    <location>
        <begin position="1"/>
        <end position="18"/>
    </location>
</feature>
<evidence type="ECO:0000313" key="2">
    <source>
        <dbReference type="EMBL" id="CAD6341029.1"/>
    </source>
</evidence>